<keyword evidence="2" id="KW-0689">Ribosomal protein</keyword>
<dbReference type="Pfam" id="PF00428">
    <property type="entry name" value="Ribosomal_60s"/>
    <property type="match status" value="1"/>
</dbReference>
<evidence type="ECO:0000313" key="5">
    <source>
        <dbReference type="EMBL" id="CAD8831627.1"/>
    </source>
</evidence>
<dbReference type="FunFam" id="1.10.10.1410:FF:000002">
    <property type="entry name" value="60S acidic ribosomal protein P2"/>
    <property type="match status" value="1"/>
</dbReference>
<dbReference type="CDD" id="cd05833">
    <property type="entry name" value="Ribosomal_P2"/>
    <property type="match status" value="1"/>
</dbReference>
<name>A0A7S0ZT67_NOCSC</name>
<feature type="compositionally biased region" description="Acidic residues" evidence="4">
    <location>
        <begin position="99"/>
        <end position="114"/>
    </location>
</feature>
<evidence type="ECO:0000256" key="4">
    <source>
        <dbReference type="SAM" id="MobiDB-lite"/>
    </source>
</evidence>
<dbReference type="Gene3D" id="1.10.10.1410">
    <property type="match status" value="1"/>
</dbReference>
<dbReference type="InterPro" id="IPR044076">
    <property type="entry name" value="Ribosomal_P2"/>
</dbReference>
<dbReference type="AlphaFoldDB" id="A0A7S0ZT67"/>
<evidence type="ECO:0000256" key="2">
    <source>
        <dbReference type="ARBA" id="ARBA00022980"/>
    </source>
</evidence>
<proteinExistence type="inferred from homology"/>
<feature type="compositionally biased region" description="Gly residues" evidence="4">
    <location>
        <begin position="71"/>
        <end position="88"/>
    </location>
</feature>
<dbReference type="PANTHER" id="PTHR21141:SF5">
    <property type="entry name" value="LARGE RIBOSOMAL SUBUNIT PROTEIN P2"/>
    <property type="match status" value="1"/>
</dbReference>
<dbReference type="GO" id="GO:0003735">
    <property type="term" value="F:structural constituent of ribosome"/>
    <property type="evidence" value="ECO:0007669"/>
    <property type="project" value="InterPro"/>
</dbReference>
<dbReference type="InterPro" id="IPR027534">
    <property type="entry name" value="Ribosomal_P1/P2"/>
</dbReference>
<dbReference type="HAMAP" id="MF_01478">
    <property type="entry name" value="Ribosomal_L12_arch"/>
    <property type="match status" value="1"/>
</dbReference>
<reference evidence="5" key="1">
    <citation type="submission" date="2021-01" db="EMBL/GenBank/DDBJ databases">
        <authorList>
            <person name="Corre E."/>
            <person name="Pelletier E."/>
            <person name="Niang G."/>
            <person name="Scheremetjew M."/>
            <person name="Finn R."/>
            <person name="Kale V."/>
            <person name="Holt S."/>
            <person name="Cochrane G."/>
            <person name="Meng A."/>
            <person name="Brown T."/>
            <person name="Cohen L."/>
        </authorList>
    </citation>
    <scope>NUCLEOTIDE SEQUENCE</scope>
</reference>
<protein>
    <recommendedName>
        <fullName evidence="6">60S acidic ribosomal protein P2</fullName>
    </recommendedName>
</protein>
<evidence type="ECO:0000256" key="3">
    <source>
        <dbReference type="ARBA" id="ARBA00023274"/>
    </source>
</evidence>
<keyword evidence="3" id="KW-0687">Ribonucleoprotein</keyword>
<gene>
    <name evidence="5" type="ORF">NSCI0253_LOCUS5974</name>
</gene>
<dbReference type="PANTHER" id="PTHR21141">
    <property type="entry name" value="60S ACIDIC RIBOSOMAL PROTEIN FAMILY MEMBER"/>
    <property type="match status" value="1"/>
</dbReference>
<dbReference type="InterPro" id="IPR038716">
    <property type="entry name" value="P1/P2_N_sf"/>
</dbReference>
<evidence type="ECO:0000256" key="1">
    <source>
        <dbReference type="ARBA" id="ARBA00005436"/>
    </source>
</evidence>
<comment type="similarity">
    <text evidence="1">Belongs to the eukaryotic ribosomal protein P1/P2 family.</text>
</comment>
<dbReference type="GO" id="GO:0002182">
    <property type="term" value="P:cytoplasmic translational elongation"/>
    <property type="evidence" value="ECO:0007669"/>
    <property type="project" value="InterPro"/>
</dbReference>
<evidence type="ECO:0008006" key="6">
    <source>
        <dbReference type="Google" id="ProtNLM"/>
    </source>
</evidence>
<feature type="compositionally biased region" description="Basic and acidic residues" evidence="4">
    <location>
        <begin position="89"/>
        <end position="98"/>
    </location>
</feature>
<accession>A0A7S0ZT67</accession>
<dbReference type="GO" id="GO:0022625">
    <property type="term" value="C:cytosolic large ribosomal subunit"/>
    <property type="evidence" value="ECO:0007669"/>
    <property type="project" value="InterPro"/>
</dbReference>
<organism evidence="5">
    <name type="scientific">Noctiluca scintillans</name>
    <name type="common">Sea sparkle</name>
    <name type="synonym">Red tide dinoflagellate</name>
    <dbReference type="NCBI Taxonomy" id="2966"/>
    <lineage>
        <taxon>Eukaryota</taxon>
        <taxon>Sar</taxon>
        <taxon>Alveolata</taxon>
        <taxon>Dinophyceae</taxon>
        <taxon>Noctilucales</taxon>
        <taxon>Noctilucaceae</taxon>
        <taxon>Noctiluca</taxon>
    </lineage>
</organism>
<sequence>MASLRYPAAYLLAVLGGKASPTAADIKKVLTSIEAECDDDAAEKLVSELSGKDIVEVVTAGREALKNFGGGGGGGPAIAVSGGGGGGDGPKEAKKEEKVEEEEEEEEMDFDLFG</sequence>
<feature type="region of interest" description="Disordered" evidence="4">
    <location>
        <begin position="71"/>
        <end position="114"/>
    </location>
</feature>
<dbReference type="EMBL" id="HBFQ01008519">
    <property type="protein sequence ID" value="CAD8831627.1"/>
    <property type="molecule type" value="Transcribed_RNA"/>
</dbReference>